<evidence type="ECO:0000313" key="4">
    <source>
        <dbReference type="RefSeq" id="XP_013381923.1"/>
    </source>
</evidence>
<dbReference type="Gene3D" id="3.80.10.10">
    <property type="entry name" value="Ribonuclease Inhibitor"/>
    <property type="match status" value="1"/>
</dbReference>
<dbReference type="KEGG" id="lak:106152754"/>
<dbReference type="AlphaFoldDB" id="A0A1S3H7E4"/>
<dbReference type="FunFam" id="3.80.10.10:FF:000343">
    <property type="entry name" value="CCR4-NOT transcription complex subunit"/>
    <property type="match status" value="1"/>
</dbReference>
<dbReference type="OrthoDB" id="1394818at2759"/>
<dbReference type="RefSeq" id="XP_013381923.1">
    <property type="nucleotide sequence ID" value="XM_013526469.1"/>
</dbReference>
<dbReference type="InterPro" id="IPR001611">
    <property type="entry name" value="Leu-rich_rpt"/>
</dbReference>
<dbReference type="STRING" id="7574.A0A1S3H7E4"/>
<dbReference type="GeneID" id="106152754"/>
<keyword evidence="3" id="KW-1185">Reference proteome</keyword>
<dbReference type="Proteomes" id="UP000085678">
    <property type="component" value="Unplaced"/>
</dbReference>
<evidence type="ECO:0000313" key="3">
    <source>
        <dbReference type="Proteomes" id="UP000085678"/>
    </source>
</evidence>
<dbReference type="KEGG" id="lak:106161158"/>
<evidence type="ECO:0000256" key="1">
    <source>
        <dbReference type="ARBA" id="ARBA00022614"/>
    </source>
</evidence>
<sequence>MPKEKYESPNPRRTHTIMSMEDVVAGKKSQWYELEITGTIRNLSPQLWQLEHLTSLYLNDNNLTRLPADICRLQNLVYLDLSANKLRSLPAELGDMITLRELLLNNNYLRSLPYELGKLFQLQTLGLKGNPLSPDILNLYNEANGTHKLLAYMLDNLHCEYRSDTLHCEYTVVWFSDGSCYNQAFKIWVI</sequence>
<keyword evidence="2" id="KW-0677">Repeat</keyword>
<dbReference type="SUPFAM" id="SSF52058">
    <property type="entry name" value="L domain-like"/>
    <property type="match status" value="1"/>
</dbReference>
<evidence type="ECO:0000256" key="2">
    <source>
        <dbReference type="ARBA" id="ARBA00022737"/>
    </source>
</evidence>
<dbReference type="PROSITE" id="PS51450">
    <property type="entry name" value="LRR"/>
    <property type="match status" value="2"/>
</dbReference>
<dbReference type="RefSeq" id="XP_013393482.1">
    <property type="nucleotide sequence ID" value="XM_013538028.1"/>
</dbReference>
<dbReference type="SMART" id="SM00369">
    <property type="entry name" value="LRR_TYP"/>
    <property type="match status" value="3"/>
</dbReference>
<dbReference type="GO" id="GO:0005737">
    <property type="term" value="C:cytoplasm"/>
    <property type="evidence" value="ECO:0007669"/>
    <property type="project" value="TreeGrafter"/>
</dbReference>
<dbReference type="PANTHER" id="PTHR48051">
    <property type="match status" value="1"/>
</dbReference>
<dbReference type="GeneID" id="106161158"/>
<proteinExistence type="predicted"/>
<protein>
    <submittedName>
        <fullName evidence="4 5">CCR4-NOT transcription complex subunit 6-like</fullName>
    </submittedName>
</protein>
<keyword evidence="1" id="KW-0433">Leucine-rich repeat</keyword>
<accession>A0A1S3H7E4</accession>
<organism evidence="3 4">
    <name type="scientific">Lingula anatina</name>
    <name type="common">Brachiopod</name>
    <name type="synonym">Lingula unguis</name>
    <dbReference type="NCBI Taxonomy" id="7574"/>
    <lineage>
        <taxon>Eukaryota</taxon>
        <taxon>Metazoa</taxon>
        <taxon>Spiralia</taxon>
        <taxon>Lophotrochozoa</taxon>
        <taxon>Brachiopoda</taxon>
        <taxon>Linguliformea</taxon>
        <taxon>Lingulata</taxon>
        <taxon>Lingulida</taxon>
        <taxon>Linguloidea</taxon>
        <taxon>Lingulidae</taxon>
        <taxon>Lingula</taxon>
    </lineage>
</organism>
<dbReference type="InterPro" id="IPR032675">
    <property type="entry name" value="LRR_dom_sf"/>
</dbReference>
<dbReference type="PANTHER" id="PTHR48051:SF54">
    <property type="entry name" value="LEUCINE-RICH REPEAT-CONTAINING PROTEIN"/>
    <property type="match status" value="1"/>
</dbReference>
<dbReference type="Pfam" id="PF13855">
    <property type="entry name" value="LRR_8"/>
    <property type="match status" value="1"/>
</dbReference>
<dbReference type="InterPro" id="IPR003591">
    <property type="entry name" value="Leu-rich_rpt_typical-subtyp"/>
</dbReference>
<gene>
    <name evidence="4" type="primary">LOC106152754</name>
    <name evidence="5" type="synonym">LOC106161158</name>
</gene>
<evidence type="ECO:0000313" key="5">
    <source>
        <dbReference type="RefSeq" id="XP_013393482.1"/>
    </source>
</evidence>
<dbReference type="InterPro" id="IPR050216">
    <property type="entry name" value="LRR_domain-containing"/>
</dbReference>
<name>A0A1S3H7E4_LINAN</name>
<reference evidence="4 5" key="1">
    <citation type="submission" date="2025-04" db="UniProtKB">
        <authorList>
            <consortium name="RefSeq"/>
        </authorList>
    </citation>
    <scope>IDENTIFICATION</scope>
    <source>
        <tissue evidence="4 5">Gonads</tissue>
    </source>
</reference>